<evidence type="ECO:0000313" key="1">
    <source>
        <dbReference type="EMBL" id="SHI48302.1"/>
    </source>
</evidence>
<reference evidence="1 2" key="1">
    <citation type="submission" date="2016-11" db="EMBL/GenBank/DDBJ databases">
        <authorList>
            <person name="Jaros S."/>
            <person name="Januszkiewicz K."/>
            <person name="Wedrychowicz H."/>
        </authorList>
    </citation>
    <scope>NUCLEOTIDE SEQUENCE [LARGE SCALE GENOMIC DNA]</scope>
    <source>
        <strain evidence="1 2">DSM 21425</strain>
    </source>
</reference>
<dbReference type="EMBL" id="FQYY01000002">
    <property type="protein sequence ID" value="SHI48302.1"/>
    <property type="molecule type" value="Genomic_DNA"/>
</dbReference>
<protein>
    <submittedName>
        <fullName evidence="1">Uncharacterized protein</fullName>
    </submittedName>
</protein>
<dbReference type="STRING" id="579105.SAMN04488096_10258"/>
<accession>A0A1M6BHU3</accession>
<name>A0A1M6BHU3_9FLAO</name>
<sequence length="57" mass="6512">MIIFLSVLAALLVINVLLFIFSRNKIEPKNTSNYKKVFYKKGARNVSHTTTPQVQES</sequence>
<organism evidence="1 2">
    <name type="scientific">Mesonia phycicola</name>
    <dbReference type="NCBI Taxonomy" id="579105"/>
    <lineage>
        <taxon>Bacteria</taxon>
        <taxon>Pseudomonadati</taxon>
        <taxon>Bacteroidota</taxon>
        <taxon>Flavobacteriia</taxon>
        <taxon>Flavobacteriales</taxon>
        <taxon>Flavobacteriaceae</taxon>
        <taxon>Mesonia</taxon>
    </lineage>
</organism>
<proteinExistence type="predicted"/>
<dbReference type="RefSeq" id="WP_159432693.1">
    <property type="nucleotide sequence ID" value="NZ_FQYY01000002.1"/>
</dbReference>
<gene>
    <name evidence="1" type="ORF">SAMN04488096_10258</name>
</gene>
<keyword evidence="2" id="KW-1185">Reference proteome</keyword>
<dbReference type="AlphaFoldDB" id="A0A1M6BHU3"/>
<dbReference type="Proteomes" id="UP000184225">
    <property type="component" value="Unassembled WGS sequence"/>
</dbReference>
<evidence type="ECO:0000313" key="2">
    <source>
        <dbReference type="Proteomes" id="UP000184225"/>
    </source>
</evidence>